<evidence type="ECO:0000313" key="1">
    <source>
        <dbReference type="EMBL" id="OGM76685.1"/>
    </source>
</evidence>
<accession>A0A1F8CM81</accession>
<proteinExistence type="predicted"/>
<dbReference type="AlphaFoldDB" id="A0A1F8CM81"/>
<evidence type="ECO:0000313" key="2">
    <source>
        <dbReference type="Proteomes" id="UP000177855"/>
    </source>
</evidence>
<name>A0A1F8CM81_9BACT</name>
<dbReference type="STRING" id="1802532.A2210_01525"/>
<gene>
    <name evidence="1" type="ORF">A2210_01525</name>
</gene>
<organism evidence="1 2">
    <name type="scientific">Candidatus Woesebacteria bacterium RIFOXYA1_FULL_40_18</name>
    <dbReference type="NCBI Taxonomy" id="1802532"/>
    <lineage>
        <taxon>Bacteria</taxon>
        <taxon>Candidatus Woeseibacteriota</taxon>
    </lineage>
</organism>
<dbReference type="EMBL" id="MGHS01000020">
    <property type="protein sequence ID" value="OGM76685.1"/>
    <property type="molecule type" value="Genomic_DNA"/>
</dbReference>
<sequence>MRSEKLMVENILGRFRITLPMALSEDEVKLENAHELVTRQIRRLLYEVAKGKIKKIEKFPEVEITVGGKTYIVTDCGAAREVMSLEKVTPPIP</sequence>
<dbReference type="Proteomes" id="UP000177855">
    <property type="component" value="Unassembled WGS sequence"/>
</dbReference>
<comment type="caution">
    <text evidence="1">The sequence shown here is derived from an EMBL/GenBank/DDBJ whole genome shotgun (WGS) entry which is preliminary data.</text>
</comment>
<protein>
    <submittedName>
        <fullName evidence="1">Uncharacterized protein</fullName>
    </submittedName>
</protein>
<reference evidence="1 2" key="1">
    <citation type="journal article" date="2016" name="Nat. Commun.">
        <title>Thousands of microbial genomes shed light on interconnected biogeochemical processes in an aquifer system.</title>
        <authorList>
            <person name="Anantharaman K."/>
            <person name="Brown C.T."/>
            <person name="Hug L.A."/>
            <person name="Sharon I."/>
            <person name="Castelle C.J."/>
            <person name="Probst A.J."/>
            <person name="Thomas B.C."/>
            <person name="Singh A."/>
            <person name="Wilkins M.J."/>
            <person name="Karaoz U."/>
            <person name="Brodie E.L."/>
            <person name="Williams K.H."/>
            <person name="Hubbard S.S."/>
            <person name="Banfield J.F."/>
        </authorList>
    </citation>
    <scope>NUCLEOTIDE SEQUENCE [LARGE SCALE GENOMIC DNA]</scope>
</reference>